<name>A0AAD6GHH7_9EURO</name>
<dbReference type="AlphaFoldDB" id="A0AAD6GHH7"/>
<keyword evidence="2" id="KW-1185">Reference proteome</keyword>
<evidence type="ECO:0000313" key="1">
    <source>
        <dbReference type="EMBL" id="KAJ5544141.1"/>
    </source>
</evidence>
<evidence type="ECO:0000313" key="2">
    <source>
        <dbReference type="Proteomes" id="UP001220324"/>
    </source>
</evidence>
<sequence length="100" mass="11467">MVRHEYQEGSIRIAVGHDENTGYFISVYDKRLEVNVETHDDFDVLRYDVARDGTGCYLNAHTGSHGFGKQISLGAMEKIWRLYIIDQSAMDLLRENLTSL</sequence>
<dbReference type="Proteomes" id="UP001220324">
    <property type="component" value="Unassembled WGS sequence"/>
</dbReference>
<organism evidence="1 2">
    <name type="scientific">Penicillium frequentans</name>
    <dbReference type="NCBI Taxonomy" id="3151616"/>
    <lineage>
        <taxon>Eukaryota</taxon>
        <taxon>Fungi</taxon>
        <taxon>Dikarya</taxon>
        <taxon>Ascomycota</taxon>
        <taxon>Pezizomycotina</taxon>
        <taxon>Eurotiomycetes</taxon>
        <taxon>Eurotiomycetidae</taxon>
        <taxon>Eurotiales</taxon>
        <taxon>Aspergillaceae</taxon>
        <taxon>Penicillium</taxon>
    </lineage>
</organism>
<protein>
    <submittedName>
        <fullName evidence="1">Uncharacterized protein</fullName>
    </submittedName>
</protein>
<comment type="caution">
    <text evidence="1">The sequence shown here is derived from an EMBL/GenBank/DDBJ whole genome shotgun (WGS) entry which is preliminary data.</text>
</comment>
<reference evidence="1 2" key="1">
    <citation type="journal article" date="2023" name="IMA Fungus">
        <title>Comparative genomic study of the Penicillium genus elucidates a diverse pangenome and 15 lateral gene transfer events.</title>
        <authorList>
            <person name="Petersen C."/>
            <person name="Sorensen T."/>
            <person name="Nielsen M.R."/>
            <person name="Sondergaard T.E."/>
            <person name="Sorensen J.L."/>
            <person name="Fitzpatrick D.A."/>
            <person name="Frisvad J.C."/>
            <person name="Nielsen K.L."/>
        </authorList>
    </citation>
    <scope>NUCLEOTIDE SEQUENCE [LARGE SCALE GENOMIC DNA]</scope>
    <source>
        <strain evidence="1 2">IBT 35679</strain>
    </source>
</reference>
<dbReference type="EMBL" id="JAQIZZ010000004">
    <property type="protein sequence ID" value="KAJ5544141.1"/>
    <property type="molecule type" value="Genomic_DNA"/>
</dbReference>
<proteinExistence type="predicted"/>
<accession>A0AAD6GHH7</accession>
<gene>
    <name evidence="1" type="ORF">N7494_005420</name>
</gene>